<dbReference type="GO" id="GO:0005737">
    <property type="term" value="C:cytoplasm"/>
    <property type="evidence" value="ECO:0007669"/>
    <property type="project" value="TreeGrafter"/>
</dbReference>
<dbReference type="Gene3D" id="3.40.50.10330">
    <property type="entry name" value="Probable inorganic polyphosphate/atp-NAD kinase, domain 1"/>
    <property type="match status" value="1"/>
</dbReference>
<dbReference type="PANTHER" id="PTHR12358:SF112">
    <property type="entry name" value="LD11247P-RELATED"/>
    <property type="match status" value="1"/>
</dbReference>
<dbReference type="PANTHER" id="PTHR12358">
    <property type="entry name" value="SPHINGOSINE KINASE"/>
    <property type="match status" value="1"/>
</dbReference>
<protein>
    <submittedName>
        <fullName evidence="4">DAGKc domain-containing protein</fullName>
    </submittedName>
</protein>
<reference evidence="2 3" key="2">
    <citation type="submission" date="2018-10" db="EMBL/GenBank/DDBJ databases">
        <authorList>
            <consortium name="Pathogen Informatics"/>
        </authorList>
    </citation>
    <scope>NUCLEOTIDE SEQUENCE [LARGE SCALE GENOMIC DNA]</scope>
</reference>
<dbReference type="AlphaFoldDB" id="A0A0N4VMC4"/>
<evidence type="ECO:0000313" key="4">
    <source>
        <dbReference type="WBParaSite" id="EVEC_0001207501-mRNA-1"/>
    </source>
</evidence>
<dbReference type="GO" id="GO:0016020">
    <property type="term" value="C:membrane"/>
    <property type="evidence" value="ECO:0007669"/>
    <property type="project" value="TreeGrafter"/>
</dbReference>
<proteinExistence type="predicted"/>
<dbReference type="GO" id="GO:0001727">
    <property type="term" value="F:lipid kinase activity"/>
    <property type="evidence" value="ECO:0007669"/>
    <property type="project" value="TreeGrafter"/>
</dbReference>
<dbReference type="InterPro" id="IPR050187">
    <property type="entry name" value="Lipid_Phosphate_FormReg"/>
</dbReference>
<dbReference type="SUPFAM" id="SSF111331">
    <property type="entry name" value="NAD kinase/diacylglycerol kinase-like"/>
    <property type="match status" value="1"/>
</dbReference>
<dbReference type="InterPro" id="IPR016064">
    <property type="entry name" value="NAD/diacylglycerol_kinase_sf"/>
</dbReference>
<reference evidence="4" key="1">
    <citation type="submission" date="2017-02" db="UniProtKB">
        <authorList>
            <consortium name="WormBaseParasite"/>
        </authorList>
    </citation>
    <scope>IDENTIFICATION</scope>
</reference>
<dbReference type="WBParaSite" id="EVEC_0001207501-mRNA-1">
    <property type="protein sequence ID" value="EVEC_0001207501-mRNA-1"/>
    <property type="gene ID" value="EVEC_0001207501"/>
</dbReference>
<sequence>MLNDGHSVSEHSTAIGTACCCGTVLEPATSSDDFQHVGNSSEDDDGRAKRRLLIFVNPRSGAGRSKNIFNKQVAPKLVANDIGYDLILTESENHAKSYISSLENFHLYNALVVVSGDGLVFEIVNALLARPEVCDIPIGIVPTGSGNGLLSSVFYYSRYSLKKNEFLNRAINNLCDPQAVAYPVNLMHVETPTESYAATISAGFGLFADIDIESERWRKTLASARFTAGALVRFFRHIIVGCHIAELRTIYSKQLSRSNGAPNSKEFTLVKDTERGTSTLSENLRRHHFRKGIPKITEPIPADWTVIEDDFLFVYALTVSHAGQDVPYTPNAQLFDRNIYLTYALRKDLHKRLDLLKFLSDIKHAKHLNYSFLRIVPVKSFRIEKLEIPKAGGYVTVDGEVINCDILQATNTYKTIPVVTA</sequence>
<dbReference type="PROSITE" id="PS50146">
    <property type="entry name" value="DAGK"/>
    <property type="match status" value="1"/>
</dbReference>
<keyword evidence="3" id="KW-1185">Reference proteome</keyword>
<dbReference type="InterPro" id="IPR001206">
    <property type="entry name" value="Diacylglycerol_kinase_cat_dom"/>
</dbReference>
<dbReference type="STRING" id="51028.A0A0N4VMC4"/>
<evidence type="ECO:0000313" key="3">
    <source>
        <dbReference type="Proteomes" id="UP000274131"/>
    </source>
</evidence>
<dbReference type="InterPro" id="IPR017438">
    <property type="entry name" value="ATP-NAD_kinase_N"/>
</dbReference>
<evidence type="ECO:0000313" key="2">
    <source>
        <dbReference type="EMBL" id="VDD96567.1"/>
    </source>
</evidence>
<dbReference type="Proteomes" id="UP000274131">
    <property type="component" value="Unassembled WGS sequence"/>
</dbReference>
<dbReference type="EMBL" id="UXUI01011876">
    <property type="protein sequence ID" value="VDD96567.1"/>
    <property type="molecule type" value="Genomic_DNA"/>
</dbReference>
<dbReference type="SMART" id="SM00046">
    <property type="entry name" value="DAGKc"/>
    <property type="match status" value="1"/>
</dbReference>
<accession>A0A0N4VMC4</accession>
<dbReference type="OrthoDB" id="3853857at2759"/>
<name>A0A0N4VMC4_ENTVE</name>
<organism evidence="4">
    <name type="scientific">Enterobius vermicularis</name>
    <name type="common">Human pinworm</name>
    <dbReference type="NCBI Taxonomy" id="51028"/>
    <lineage>
        <taxon>Eukaryota</taxon>
        <taxon>Metazoa</taxon>
        <taxon>Ecdysozoa</taxon>
        <taxon>Nematoda</taxon>
        <taxon>Chromadorea</taxon>
        <taxon>Rhabditida</taxon>
        <taxon>Spirurina</taxon>
        <taxon>Oxyuridomorpha</taxon>
        <taxon>Oxyuroidea</taxon>
        <taxon>Oxyuridae</taxon>
        <taxon>Enterobius</taxon>
    </lineage>
</organism>
<feature type="domain" description="DAGKc" evidence="1">
    <location>
        <begin position="47"/>
        <end position="193"/>
    </location>
</feature>
<dbReference type="Pfam" id="PF00781">
    <property type="entry name" value="DAGK_cat"/>
    <property type="match status" value="1"/>
</dbReference>
<evidence type="ECO:0000259" key="1">
    <source>
        <dbReference type="PROSITE" id="PS50146"/>
    </source>
</evidence>
<gene>
    <name evidence="2" type="ORF">EVEC_LOCUS11318</name>
</gene>
<dbReference type="GO" id="GO:0046512">
    <property type="term" value="P:sphingosine biosynthetic process"/>
    <property type="evidence" value="ECO:0007669"/>
    <property type="project" value="TreeGrafter"/>
</dbReference>
<dbReference type="Gene3D" id="2.60.200.40">
    <property type="match status" value="1"/>
</dbReference>